<dbReference type="CDD" id="cd11546">
    <property type="entry name" value="NTP-PPase_His4"/>
    <property type="match status" value="1"/>
</dbReference>
<keyword evidence="9" id="KW-0479">Metal-binding</keyword>
<comment type="catalytic activity">
    <reaction evidence="18 19">
        <text>L-histidinol + 2 NAD(+) + H2O = L-histidine + 2 NADH + 3 H(+)</text>
        <dbReference type="Rhea" id="RHEA:20641"/>
        <dbReference type="ChEBI" id="CHEBI:15377"/>
        <dbReference type="ChEBI" id="CHEBI:15378"/>
        <dbReference type="ChEBI" id="CHEBI:57540"/>
        <dbReference type="ChEBI" id="CHEBI:57595"/>
        <dbReference type="ChEBI" id="CHEBI:57699"/>
        <dbReference type="ChEBI" id="CHEBI:57945"/>
        <dbReference type="EC" id="1.1.1.23"/>
    </reaction>
</comment>
<dbReference type="VEuPathDB" id="FungiDB:MGL_2613"/>
<dbReference type="FunFam" id="3.40.50.1980:FF:000001">
    <property type="entry name" value="Histidinol dehydrogenase"/>
    <property type="match status" value="1"/>
</dbReference>
<dbReference type="FunFam" id="3.40.50.1980:FF:000050">
    <property type="entry name" value="Histidine biosynthesis trifunctional protein"/>
    <property type="match status" value="1"/>
</dbReference>
<dbReference type="Pfam" id="PF01502">
    <property type="entry name" value="PRA-CH"/>
    <property type="match status" value="1"/>
</dbReference>
<dbReference type="EC" id="1.1.1.23" evidence="19"/>
<evidence type="ECO:0000256" key="1">
    <source>
        <dbReference type="ARBA" id="ARBA00000024"/>
    </source>
</evidence>
<evidence type="ECO:0000256" key="19">
    <source>
        <dbReference type="PIRNR" id="PIRNR001257"/>
    </source>
</evidence>
<dbReference type="FunFam" id="1.10.287.1080:FF:000002">
    <property type="entry name" value="Histidine biosynthesis bifunctional protein HisIE"/>
    <property type="match status" value="1"/>
</dbReference>
<dbReference type="NCBIfam" id="TIGR03188">
    <property type="entry name" value="histidine_hisI"/>
    <property type="match status" value="1"/>
</dbReference>
<dbReference type="CDD" id="cd06572">
    <property type="entry name" value="Histidinol_dh"/>
    <property type="match status" value="1"/>
</dbReference>
<dbReference type="GeneID" id="5854536"/>
<evidence type="ECO:0000259" key="21">
    <source>
        <dbReference type="Pfam" id="PF01502"/>
    </source>
</evidence>
<dbReference type="PROSITE" id="PS00611">
    <property type="entry name" value="HISOL_DEHYDROGENASE"/>
    <property type="match status" value="1"/>
</dbReference>
<evidence type="ECO:0000256" key="6">
    <source>
        <dbReference type="ARBA" id="ARBA00005204"/>
    </source>
</evidence>
<evidence type="ECO:0000256" key="20">
    <source>
        <dbReference type="SAM" id="MobiDB-lite"/>
    </source>
</evidence>
<dbReference type="GO" id="GO:0004399">
    <property type="term" value="F:histidinol dehydrogenase activity"/>
    <property type="evidence" value="ECO:0007669"/>
    <property type="project" value="UniProtKB-UniRule"/>
</dbReference>
<dbReference type="EC" id="3.6.1.31" evidence="19"/>
<dbReference type="PANTHER" id="PTHR21256:SF2">
    <property type="entry name" value="HISTIDINE BIOSYNTHESIS TRIFUNCTIONAL PROTEIN"/>
    <property type="match status" value="1"/>
</dbReference>
<keyword evidence="17" id="KW-0511">Multifunctional enzyme</keyword>
<evidence type="ECO:0000313" key="22">
    <source>
        <dbReference type="EMBL" id="EDP43017.1"/>
    </source>
</evidence>
<comment type="caution">
    <text evidence="22">The sequence shown here is derived from an EMBL/GenBank/DDBJ whole genome shotgun (WGS) entry which is preliminary data.</text>
</comment>
<dbReference type="InterPro" id="IPR002496">
    <property type="entry name" value="PRib_AMP_CycHydrolase_dom"/>
</dbReference>
<evidence type="ECO:0000256" key="2">
    <source>
        <dbReference type="ARBA" id="ARBA00001460"/>
    </source>
</evidence>
<evidence type="ECO:0000256" key="8">
    <source>
        <dbReference type="ARBA" id="ARBA00022605"/>
    </source>
</evidence>
<feature type="region of interest" description="Disordered" evidence="20">
    <location>
        <begin position="387"/>
        <end position="412"/>
    </location>
</feature>
<keyword evidence="12" id="KW-0862">Zinc</keyword>
<keyword evidence="14 19" id="KW-0560">Oxidoreductase</keyword>
<dbReference type="GO" id="GO:0000105">
    <property type="term" value="P:L-histidine biosynthetic process"/>
    <property type="evidence" value="ECO:0007669"/>
    <property type="project" value="UniProtKB-UniRule"/>
</dbReference>
<dbReference type="GO" id="GO:0004635">
    <property type="term" value="F:phosphoribosyl-AMP cyclohydrolase activity"/>
    <property type="evidence" value="ECO:0007669"/>
    <property type="project" value="UniProtKB-UniRule"/>
</dbReference>
<name>A8Q4R2_MALGO</name>
<evidence type="ECO:0000256" key="3">
    <source>
        <dbReference type="ARBA" id="ARBA00001947"/>
    </source>
</evidence>
<evidence type="ECO:0000256" key="9">
    <source>
        <dbReference type="ARBA" id="ARBA00022723"/>
    </source>
</evidence>
<protein>
    <recommendedName>
        <fullName evidence="19">Histidine biosynthesis trifunctional protein</fullName>
    </recommendedName>
    <domain>
        <recommendedName>
            <fullName evidence="19">Phosphoribosyl-AMP cyclohydrolase</fullName>
            <ecNumber evidence="19">3.5.4.19</ecNumber>
        </recommendedName>
    </domain>
    <domain>
        <recommendedName>
            <fullName evidence="19">Phosphoribosyl-ATP pyrophosphohydrolase</fullName>
            <ecNumber evidence="19">3.6.1.31</ecNumber>
        </recommendedName>
    </domain>
    <domain>
        <recommendedName>
            <fullName evidence="19">Histidinol dehydrogenase</fullName>
            <shortName evidence="19">HDH</shortName>
            <ecNumber evidence="19">1.1.1.23</ecNumber>
        </recommendedName>
    </domain>
</protein>
<sequence length="884" mass="94316">MLQQSTPLVPCLSAAQAADLVSWTSTDVARAIKYTAPLIVPMDVASKVTCTHATIVECTDATTYDQAIDALNGGAEGVVIRTDQAPLLAELGADMVASRAIVAVADGQDVPAHLQPAGVLVECEHIPSEKSLQKYLKSMETSVSGRNVYVRAPFETLEHIRGVAQQGATAVVGTSQLCMDQSRDLDYVDALLCMIQSDRADGLYPTLVVSDTCSASLGLVYSSVESVRASLTTGSAHYQSRKRGLWHKGATSGATQRVVQIRLDCDQDALEYRVEQHAGERSVGFCHLVDRDSCFGGLGGLAKLEKTLRARKQSAPPGSYTARLFGDPKLLSAKIREEAQELIDAQEHEHIAFEAADLLYFVLARCIGAGVGLADIERSLDAKSKKVTRRKGDAKPAYSQAMPAKAPPAPATQLDASAPICLPVHKLSETSADKQSELLRRPAIRTNEVMDRVRPILAAVKERGDDAVLSYTAQFDRVQLSSAVRLPPFQSSSDRQAMDPRVREAIDVAYANIRRFHEAQKAPVKTTSRSSHAAWAPGEDVMEITSMPGVVCTRFPRAIERVGIYVPGGSAVLPSTALMLGVPAQVAGCSTIVLATPPRSDGSIAPEVLYVADKVQASCIVCAGGAQAVGAMAYGTESVPKVDKIAGPGNQYVTAAKMLVQNEVDAQVSIDMPAGPSEVLVVADESAEPVFVASDLLSQAEHGPDSQVVLVGIDLSDAKLQAIETEVDRQARALPRVDVVRQAIDKSVTMLVNTREEAITWSNRYAPEHLILHTTEPEQLVPLVQHAGSVFVGAWSPESCGDYASGTNHTLPTYGFARQYGGVSTSTFQKYITAQTLDADGLRKLGPHVIALAECEGLEAHANAVRVRLQQLSPSSLPSTSSSS</sequence>
<dbReference type="RefSeq" id="XP_001730231.1">
    <property type="nucleotide sequence ID" value="XM_001730179.1"/>
</dbReference>
<dbReference type="STRING" id="425265.A8Q4R2"/>
<dbReference type="EC" id="3.5.4.19" evidence="19"/>
<dbReference type="PANTHER" id="PTHR21256">
    <property type="entry name" value="HISTIDINOL DEHYDROGENASE HDH"/>
    <property type="match status" value="1"/>
</dbReference>
<dbReference type="PRINTS" id="PR00083">
    <property type="entry name" value="HOLDHDRGNASE"/>
</dbReference>
<evidence type="ECO:0000256" key="13">
    <source>
        <dbReference type="ARBA" id="ARBA00022840"/>
    </source>
</evidence>
<dbReference type="GO" id="GO:0005524">
    <property type="term" value="F:ATP binding"/>
    <property type="evidence" value="ECO:0007669"/>
    <property type="project" value="UniProtKB-UniRule"/>
</dbReference>
<keyword evidence="10 19" id="KW-0547">Nucleotide-binding</keyword>
<dbReference type="HAMAP" id="MF_01024">
    <property type="entry name" value="HisD"/>
    <property type="match status" value="1"/>
</dbReference>
<dbReference type="OMA" id="SVFIGAW"/>
<dbReference type="Gene3D" id="3.10.20.810">
    <property type="entry name" value="Phosphoribosyl-AMP cyclohydrolase"/>
    <property type="match status" value="1"/>
</dbReference>
<evidence type="ECO:0000256" key="7">
    <source>
        <dbReference type="ARBA" id="ARBA00008260"/>
    </source>
</evidence>
<organism evidence="22 23">
    <name type="scientific">Malassezia globosa (strain ATCC MYA-4612 / CBS 7966)</name>
    <name type="common">Dandruff-associated fungus</name>
    <dbReference type="NCBI Taxonomy" id="425265"/>
    <lineage>
        <taxon>Eukaryota</taxon>
        <taxon>Fungi</taxon>
        <taxon>Dikarya</taxon>
        <taxon>Basidiomycota</taxon>
        <taxon>Ustilaginomycotina</taxon>
        <taxon>Malasseziomycetes</taxon>
        <taxon>Malasseziales</taxon>
        <taxon>Malasseziaceae</taxon>
        <taxon>Malassezia</taxon>
    </lineage>
</organism>
<dbReference type="Pfam" id="PF00815">
    <property type="entry name" value="Histidinol_dh"/>
    <property type="match status" value="1"/>
</dbReference>
<dbReference type="GO" id="GO:0051287">
    <property type="term" value="F:NAD binding"/>
    <property type="evidence" value="ECO:0007669"/>
    <property type="project" value="UniProtKB-UniRule"/>
</dbReference>
<dbReference type="Proteomes" id="UP000008837">
    <property type="component" value="Unassembled WGS sequence"/>
</dbReference>
<dbReference type="NCBIfam" id="TIGR00069">
    <property type="entry name" value="hisD"/>
    <property type="match status" value="1"/>
</dbReference>
<dbReference type="SUPFAM" id="SSF53720">
    <property type="entry name" value="ALDH-like"/>
    <property type="match status" value="1"/>
</dbReference>
<evidence type="ECO:0000256" key="14">
    <source>
        <dbReference type="ARBA" id="ARBA00023002"/>
    </source>
</evidence>
<keyword evidence="15 19" id="KW-0520">NAD</keyword>
<dbReference type="GO" id="GO:0004636">
    <property type="term" value="F:phosphoribosyl-ATP diphosphatase activity"/>
    <property type="evidence" value="ECO:0007669"/>
    <property type="project" value="UniProtKB-UniRule"/>
</dbReference>
<comment type="pathway">
    <text evidence="4">Amino-acid biosynthesis; L-histidine biosynthesis; L-histidine from 5-phospho-alpha-D-ribose 1-diphosphate: step 9/9.</text>
</comment>
<evidence type="ECO:0000313" key="23">
    <source>
        <dbReference type="Proteomes" id="UP000008837"/>
    </source>
</evidence>
<dbReference type="FunCoup" id="A8Q4R2">
    <property type="interactions" value="323"/>
</dbReference>
<keyword evidence="13 19" id="KW-0067">ATP-binding</keyword>
<dbReference type="InterPro" id="IPR001692">
    <property type="entry name" value="Histidinol_DH_CS"/>
</dbReference>
<keyword evidence="16 19" id="KW-0368">Histidine biosynthesis</keyword>
<evidence type="ECO:0000256" key="10">
    <source>
        <dbReference type="ARBA" id="ARBA00022741"/>
    </source>
</evidence>
<comment type="cofactor">
    <cofactor evidence="3">
        <name>Zn(2+)</name>
        <dbReference type="ChEBI" id="CHEBI:29105"/>
    </cofactor>
</comment>
<evidence type="ECO:0000256" key="16">
    <source>
        <dbReference type="ARBA" id="ARBA00023102"/>
    </source>
</evidence>
<dbReference type="SUPFAM" id="SSF141734">
    <property type="entry name" value="HisI-like"/>
    <property type="match status" value="1"/>
</dbReference>
<evidence type="ECO:0000256" key="18">
    <source>
        <dbReference type="ARBA" id="ARBA00049489"/>
    </source>
</evidence>
<dbReference type="InterPro" id="IPR016161">
    <property type="entry name" value="Ald_DH/histidinol_DH"/>
</dbReference>
<dbReference type="Pfam" id="PF01503">
    <property type="entry name" value="PRA-PH"/>
    <property type="match status" value="1"/>
</dbReference>
<comment type="pathway">
    <text evidence="6">Amino-acid biosynthesis; L-histidine biosynthesis; L-histidine from 5-phospho-alpha-D-ribose 1-diphosphate: step 2/9.</text>
</comment>
<evidence type="ECO:0000256" key="5">
    <source>
        <dbReference type="ARBA" id="ARBA00005169"/>
    </source>
</evidence>
<dbReference type="InterPro" id="IPR038019">
    <property type="entry name" value="PRib_AMP_CycHydrolase_sf"/>
</dbReference>
<dbReference type="GO" id="GO:0046872">
    <property type="term" value="F:metal ion binding"/>
    <property type="evidence" value="ECO:0007669"/>
    <property type="project" value="UniProtKB-KW"/>
</dbReference>
<feature type="domain" description="Phosphoribosyl-AMP cyclohydrolase" evidence="21">
    <location>
        <begin position="219"/>
        <end position="295"/>
    </location>
</feature>
<reference evidence="22 23" key="1">
    <citation type="journal article" date="2007" name="Proc. Natl. Acad. Sci. U.S.A.">
        <title>Dandruff-associated Malassezia genomes reveal convergent and divergent virulence traits shared with plant and human fungal pathogens.</title>
        <authorList>
            <person name="Xu J."/>
            <person name="Saunders C.W."/>
            <person name="Hu P."/>
            <person name="Grant R.A."/>
            <person name="Boekhout T."/>
            <person name="Kuramae E.E."/>
            <person name="Kronstad J.W."/>
            <person name="Deangelis Y.M."/>
            <person name="Reeder N.L."/>
            <person name="Johnstone K.R."/>
            <person name="Leland M."/>
            <person name="Fieno A.M."/>
            <person name="Begley W.M."/>
            <person name="Sun Y."/>
            <person name="Lacey M.P."/>
            <person name="Chaudhary T."/>
            <person name="Keough T."/>
            <person name="Chu L."/>
            <person name="Sears R."/>
            <person name="Yuan B."/>
            <person name="Dawson T.L.Jr."/>
        </authorList>
    </citation>
    <scope>NUCLEOTIDE SEQUENCE [LARGE SCALE GENOMIC DNA]</scope>
    <source>
        <strain evidence="23">ATCC MYA-4612 / CBS 7966</strain>
    </source>
</reference>
<dbReference type="OrthoDB" id="1703565at2759"/>
<keyword evidence="8 19" id="KW-0028">Amino-acid biosynthesis</keyword>
<dbReference type="Gene3D" id="1.20.5.1300">
    <property type="match status" value="1"/>
</dbReference>
<comment type="catalytic activity">
    <reaction evidence="2 19">
        <text>1-(5-phospho-beta-D-ribosyl)-ATP + H2O = 1-(5-phospho-beta-D-ribosyl)-5'-AMP + diphosphate + H(+)</text>
        <dbReference type="Rhea" id="RHEA:22828"/>
        <dbReference type="ChEBI" id="CHEBI:15377"/>
        <dbReference type="ChEBI" id="CHEBI:15378"/>
        <dbReference type="ChEBI" id="CHEBI:33019"/>
        <dbReference type="ChEBI" id="CHEBI:59457"/>
        <dbReference type="ChEBI" id="CHEBI:73183"/>
        <dbReference type="EC" id="3.6.1.31"/>
    </reaction>
</comment>
<dbReference type="KEGG" id="mgl:MGL_2613"/>
<proteinExistence type="inferred from homology"/>
<gene>
    <name evidence="22" type="ORF">MGL_2613</name>
</gene>
<dbReference type="InterPro" id="IPR016298">
    <property type="entry name" value="Histidine_synth_trifunct"/>
</dbReference>
<dbReference type="Gene3D" id="1.10.287.1080">
    <property type="entry name" value="MazG-like"/>
    <property type="match status" value="1"/>
</dbReference>
<evidence type="ECO:0000256" key="12">
    <source>
        <dbReference type="ARBA" id="ARBA00022833"/>
    </source>
</evidence>
<dbReference type="UniPathway" id="UPA00031">
    <property type="reaction ID" value="UER00007"/>
</dbReference>
<comment type="similarity">
    <text evidence="7 19">In the C-terminal section; belongs to the histidinol dehydrogenase family.</text>
</comment>
<dbReference type="InterPro" id="IPR008179">
    <property type="entry name" value="HisE"/>
</dbReference>
<dbReference type="GO" id="GO:0005829">
    <property type="term" value="C:cytosol"/>
    <property type="evidence" value="ECO:0007669"/>
    <property type="project" value="TreeGrafter"/>
</dbReference>
<evidence type="ECO:0000256" key="17">
    <source>
        <dbReference type="ARBA" id="ARBA00023268"/>
    </source>
</evidence>
<dbReference type="EMBL" id="AAYY01000009">
    <property type="protein sequence ID" value="EDP43017.1"/>
    <property type="molecule type" value="Genomic_DNA"/>
</dbReference>
<evidence type="ECO:0000256" key="11">
    <source>
        <dbReference type="ARBA" id="ARBA00022801"/>
    </source>
</evidence>
<dbReference type="PIRSF" id="PIRSF001257">
    <property type="entry name" value="His_trifunctional"/>
    <property type="match status" value="1"/>
</dbReference>
<comment type="catalytic activity">
    <reaction evidence="1 19">
        <text>1-(5-phospho-beta-D-ribosyl)-5'-AMP + H2O = 1-(5-phospho-beta-D-ribosyl)-5-[(5-phospho-beta-D-ribosylamino)methylideneamino]imidazole-4-carboxamide</text>
        <dbReference type="Rhea" id="RHEA:20049"/>
        <dbReference type="ChEBI" id="CHEBI:15377"/>
        <dbReference type="ChEBI" id="CHEBI:58435"/>
        <dbReference type="ChEBI" id="CHEBI:59457"/>
        <dbReference type="EC" id="3.5.4.19"/>
    </reaction>
</comment>
<evidence type="ECO:0000256" key="4">
    <source>
        <dbReference type="ARBA" id="ARBA00004940"/>
    </source>
</evidence>
<accession>A8Q4R2</accession>
<comment type="pathway">
    <text evidence="5">Amino-acid biosynthesis; L-histidine biosynthesis; L-histidine from 5-phospho-alpha-D-ribose 1-diphosphate: step 3/9.</text>
</comment>
<dbReference type="SUPFAM" id="SSF101386">
    <property type="entry name" value="all-alpha NTP pyrophosphatases"/>
    <property type="match status" value="1"/>
</dbReference>
<dbReference type="FunFam" id="1.20.5.1300:FF:000002">
    <property type="entry name" value="Histidinol dehydrogenase, chloroplastic"/>
    <property type="match status" value="1"/>
</dbReference>
<dbReference type="InParanoid" id="A8Q4R2"/>
<keyword evidence="23" id="KW-1185">Reference proteome</keyword>
<dbReference type="Gene3D" id="3.40.50.1980">
    <property type="entry name" value="Nitrogenase molybdenum iron protein domain"/>
    <property type="match status" value="2"/>
</dbReference>
<dbReference type="InterPro" id="IPR012131">
    <property type="entry name" value="Hstdl_DH"/>
</dbReference>
<evidence type="ECO:0000256" key="15">
    <source>
        <dbReference type="ARBA" id="ARBA00023027"/>
    </source>
</evidence>
<keyword evidence="11 19" id="KW-0378">Hydrolase</keyword>
<dbReference type="InterPro" id="IPR021130">
    <property type="entry name" value="PRib-ATP_PPHydrolase-like"/>
</dbReference>
<dbReference type="AlphaFoldDB" id="A8Q4R2"/>